<dbReference type="EMBL" id="NESQ01000240">
    <property type="protein sequence ID" value="PUU75245.1"/>
    <property type="molecule type" value="Genomic_DNA"/>
</dbReference>
<dbReference type="AlphaFoldDB" id="A0A2T6ZIC6"/>
<reference evidence="1 2" key="1">
    <citation type="submission" date="2017-04" db="EMBL/GenBank/DDBJ databases">
        <title>Draft genome sequence of Tuber borchii Vittad., a whitish edible truffle.</title>
        <authorList>
            <consortium name="DOE Joint Genome Institute"/>
            <person name="Murat C."/>
            <person name="Kuo A."/>
            <person name="Barry K.W."/>
            <person name="Clum A."/>
            <person name="Dockter R.B."/>
            <person name="Fauchery L."/>
            <person name="Iotti M."/>
            <person name="Kohler A."/>
            <person name="Labutti K."/>
            <person name="Lindquist E.A."/>
            <person name="Lipzen A."/>
            <person name="Ohm R.A."/>
            <person name="Wang M."/>
            <person name="Grigoriev I.V."/>
            <person name="Zambonelli A."/>
            <person name="Martin F.M."/>
        </authorList>
    </citation>
    <scope>NUCLEOTIDE SEQUENCE [LARGE SCALE GENOMIC DNA]</scope>
    <source>
        <strain evidence="1 2">Tbo3840</strain>
    </source>
</reference>
<dbReference type="Gene3D" id="3.30.460.40">
    <property type="match status" value="1"/>
</dbReference>
<name>A0A2T6ZIC6_TUBBO</name>
<gene>
    <name evidence="1" type="ORF">B9Z19DRAFT_363063</name>
</gene>
<evidence type="ECO:0000313" key="1">
    <source>
        <dbReference type="EMBL" id="PUU75245.1"/>
    </source>
</evidence>
<organism evidence="1 2">
    <name type="scientific">Tuber borchii</name>
    <name type="common">White truffle</name>
    <dbReference type="NCBI Taxonomy" id="42251"/>
    <lineage>
        <taxon>Eukaryota</taxon>
        <taxon>Fungi</taxon>
        <taxon>Dikarya</taxon>
        <taxon>Ascomycota</taxon>
        <taxon>Pezizomycotina</taxon>
        <taxon>Pezizomycetes</taxon>
        <taxon>Pezizales</taxon>
        <taxon>Tuberaceae</taxon>
        <taxon>Tuber</taxon>
    </lineage>
</organism>
<keyword evidence="2" id="KW-1185">Reference proteome</keyword>
<dbReference type="InterPro" id="IPR043519">
    <property type="entry name" value="NT_sf"/>
</dbReference>
<protein>
    <submittedName>
        <fullName evidence="1">Uncharacterized protein</fullName>
    </submittedName>
</protein>
<comment type="caution">
    <text evidence="1">The sequence shown here is derived from an EMBL/GenBank/DDBJ whole genome shotgun (WGS) entry which is preliminary data.</text>
</comment>
<dbReference type="STRING" id="42251.A0A2T6ZIC6"/>
<proteinExistence type="predicted"/>
<dbReference type="OrthoDB" id="5418922at2759"/>
<sequence>MSNQSTAIAGPAHSRSTTLVPIQLAVMEAARAAWELIGEEHIENFAVVGGAALLFYGSDNRTEDTDIAVTRESIDKFYQLARSDPRFAEDPYVGPWRYHTSFDFDVFIDFLDKSGAGGCLHELKGHCLIDGVPIATLADIAVSKGAAWLDRGLGKDLDGVDYVLRRMAGADLNFRELGEEGKRILDKMMVKLPPSEKGRRVLRMMAKLL</sequence>
<evidence type="ECO:0000313" key="2">
    <source>
        <dbReference type="Proteomes" id="UP000244722"/>
    </source>
</evidence>
<dbReference type="SUPFAM" id="SSF81301">
    <property type="entry name" value="Nucleotidyltransferase"/>
    <property type="match status" value="1"/>
</dbReference>
<dbReference type="Proteomes" id="UP000244722">
    <property type="component" value="Unassembled WGS sequence"/>
</dbReference>
<accession>A0A2T6ZIC6</accession>